<feature type="domain" description="UDP-galactopyranose mutase C-terminal" evidence="1">
    <location>
        <begin position="151"/>
        <end position="360"/>
    </location>
</feature>
<keyword evidence="3" id="KW-1185">Reference proteome</keyword>
<name>A0ABV5LXI0_9ACTN</name>
<dbReference type="Gene3D" id="3.40.50.720">
    <property type="entry name" value="NAD(P)-binding Rossmann-like Domain"/>
    <property type="match status" value="3"/>
</dbReference>
<dbReference type="PANTHER" id="PTHR21197:SF0">
    <property type="entry name" value="UDP-GALACTOPYRANOSE MUTASE"/>
    <property type="match status" value="1"/>
</dbReference>
<organism evidence="2 3">
    <name type="scientific">Kineococcus gynurae</name>
    <dbReference type="NCBI Taxonomy" id="452979"/>
    <lineage>
        <taxon>Bacteria</taxon>
        <taxon>Bacillati</taxon>
        <taxon>Actinomycetota</taxon>
        <taxon>Actinomycetes</taxon>
        <taxon>Kineosporiales</taxon>
        <taxon>Kineosporiaceae</taxon>
        <taxon>Kineococcus</taxon>
    </lineage>
</organism>
<dbReference type="SUPFAM" id="SSF54373">
    <property type="entry name" value="FAD-linked reductases, C-terminal domain"/>
    <property type="match status" value="1"/>
</dbReference>
<sequence length="393" mass="44877">MSPQLIVVGAGLFGLTVAREAAERHGLHVLVLDRRSHLGGNAWSEADPETGIEVHRYGPHFFHTNNERVWTYLNRFTAFTPFSYRGQSNHRGEIFPLPVNLATINQFYRAAMSPDEARARLREEASMYQGGPATNFEDKAISLIGRPLYEAFFKGYTTKQWQTDLRLLPAETLTRLPIRYTYDNRWFNDKYQAQPADGYAAWMRSMADHPRIEVRLGVDFLSPTAEVNRGVVGRVPVVYTGPVDEYFGDAEGRLSWRTLDFHTEVHPTGDFQGTAIVNYADVEVPWTRIVEYRHVHPERDYPADRTVTVKEFSRFADTPGDEPYYPVNAVEDRARLTRYRARMEAEPLVWFGGRLGTYQYLDMHMAVAAALSLMDNKLSPYLQTQTVGDPVAS</sequence>
<proteinExistence type="predicted"/>
<protein>
    <submittedName>
        <fullName evidence="2">UDP-galactopyranose mutase</fullName>
    </submittedName>
</protein>
<accession>A0ABV5LXI0</accession>
<dbReference type="EMBL" id="JBHMDM010000012">
    <property type="protein sequence ID" value="MFB9378775.1"/>
    <property type="molecule type" value="Genomic_DNA"/>
</dbReference>
<evidence type="ECO:0000313" key="3">
    <source>
        <dbReference type="Proteomes" id="UP001589748"/>
    </source>
</evidence>
<dbReference type="PANTHER" id="PTHR21197">
    <property type="entry name" value="UDP-GALACTOPYRANOSE MUTASE"/>
    <property type="match status" value="1"/>
</dbReference>
<dbReference type="Pfam" id="PF03275">
    <property type="entry name" value="GLF"/>
    <property type="match status" value="1"/>
</dbReference>
<comment type="caution">
    <text evidence="2">The sequence shown here is derived from an EMBL/GenBank/DDBJ whole genome shotgun (WGS) entry which is preliminary data.</text>
</comment>
<evidence type="ECO:0000259" key="1">
    <source>
        <dbReference type="Pfam" id="PF03275"/>
    </source>
</evidence>
<dbReference type="Pfam" id="PF13450">
    <property type="entry name" value="NAD_binding_8"/>
    <property type="match status" value="1"/>
</dbReference>
<dbReference type="Proteomes" id="UP001589748">
    <property type="component" value="Unassembled WGS sequence"/>
</dbReference>
<evidence type="ECO:0000313" key="2">
    <source>
        <dbReference type="EMBL" id="MFB9378775.1"/>
    </source>
</evidence>
<gene>
    <name evidence="2" type="ORF">ACFFVI_17575</name>
</gene>
<dbReference type="InterPro" id="IPR015899">
    <property type="entry name" value="UDP-GalPyranose_mutase_C"/>
</dbReference>
<dbReference type="RefSeq" id="WP_380134415.1">
    <property type="nucleotide sequence ID" value="NZ_JBHLUI010000001.1"/>
</dbReference>
<reference evidence="2 3" key="1">
    <citation type="submission" date="2024-09" db="EMBL/GenBank/DDBJ databases">
        <authorList>
            <person name="Sun Q."/>
            <person name="Mori K."/>
        </authorList>
    </citation>
    <scope>NUCLEOTIDE SEQUENCE [LARGE SCALE GENOMIC DNA]</scope>
    <source>
        <strain evidence="2 3">TISTR 1856</strain>
    </source>
</reference>
<dbReference type="SUPFAM" id="SSF51971">
    <property type="entry name" value="Nucleotide-binding domain"/>
    <property type="match status" value="1"/>
</dbReference>